<comment type="caution">
    <text evidence="1">The sequence shown here is derived from an EMBL/GenBank/DDBJ whole genome shotgun (WGS) entry which is preliminary data.</text>
</comment>
<evidence type="ECO:0000313" key="1">
    <source>
        <dbReference type="EMBL" id="CAL1540596.1"/>
    </source>
</evidence>
<proteinExistence type="predicted"/>
<evidence type="ECO:0008006" key="3">
    <source>
        <dbReference type="Google" id="ProtNLM"/>
    </source>
</evidence>
<sequence>MALPIALFSSSSGDFRPQDFVKTILQVSELPKPKTISEDIKSYDWHFETKYYSTTVELCTTENRTIGNQEFAESVEAFIHYFDPNLPSSFEQTQAWLPYLKHIEPDVLLLVCKTSKHSDAICRRVTQEWCIQNGFELVELQPEINPEDEEDDFPETTGMARVIQALHAHTWPNLSMKSSPTIQSPYLRQMMKEQHLANQQLTAATFDSSCINTTCQLSPTILSKETPHEDTNYSETGHAVNKVNNSLNGCDVDLNDSGATSCKPEEDILKIDEIDWKTLLGKDAKIDEDMPLTDNDVGVEEFEQLFMKLKVMKDRAENLPAEERKKYAEKVAISFWKAIGGDEDEIEGLGDSD</sequence>
<dbReference type="PANTHER" id="PTHR14659:SF1">
    <property type="entry name" value="ALPHA- AND GAMMA-ADAPTIN-BINDING PROTEIN P34"/>
    <property type="match status" value="1"/>
</dbReference>
<dbReference type="InterPro" id="IPR019341">
    <property type="entry name" value="Alpha/Gamma-adaptin-bd_p34"/>
</dbReference>
<keyword evidence="2" id="KW-1185">Reference proteome</keyword>
<protein>
    <recommendedName>
        <fullName evidence="3">Alpha-and gamma-adaptin-binding protein p34</fullName>
    </recommendedName>
</protein>
<accession>A0AAV2I1Q8</accession>
<evidence type="ECO:0000313" key="2">
    <source>
        <dbReference type="Proteomes" id="UP001497497"/>
    </source>
</evidence>
<dbReference type="Gene3D" id="3.40.50.11960">
    <property type="match status" value="1"/>
</dbReference>
<dbReference type="EMBL" id="CAXITT010000389">
    <property type="protein sequence ID" value="CAL1540596.1"/>
    <property type="molecule type" value="Genomic_DNA"/>
</dbReference>
<dbReference type="PANTHER" id="PTHR14659">
    <property type="entry name" value="ALPHA- AND GAMMA-ADAPTIN-BINDING PROTEIN P34"/>
    <property type="match status" value="1"/>
</dbReference>
<gene>
    <name evidence="1" type="ORF">GSLYS_00014245001</name>
</gene>
<dbReference type="Proteomes" id="UP001497497">
    <property type="component" value="Unassembled WGS sequence"/>
</dbReference>
<dbReference type="Pfam" id="PF10199">
    <property type="entry name" value="Adaptin_binding"/>
    <property type="match status" value="1"/>
</dbReference>
<organism evidence="1 2">
    <name type="scientific">Lymnaea stagnalis</name>
    <name type="common">Great pond snail</name>
    <name type="synonym">Helix stagnalis</name>
    <dbReference type="NCBI Taxonomy" id="6523"/>
    <lineage>
        <taxon>Eukaryota</taxon>
        <taxon>Metazoa</taxon>
        <taxon>Spiralia</taxon>
        <taxon>Lophotrochozoa</taxon>
        <taxon>Mollusca</taxon>
        <taxon>Gastropoda</taxon>
        <taxon>Heterobranchia</taxon>
        <taxon>Euthyneura</taxon>
        <taxon>Panpulmonata</taxon>
        <taxon>Hygrophila</taxon>
        <taxon>Lymnaeoidea</taxon>
        <taxon>Lymnaeidae</taxon>
        <taxon>Lymnaea</taxon>
    </lineage>
</organism>
<dbReference type="AlphaFoldDB" id="A0AAV2I1Q8"/>
<name>A0AAV2I1Q8_LYMST</name>
<reference evidence="1 2" key="1">
    <citation type="submission" date="2024-04" db="EMBL/GenBank/DDBJ databases">
        <authorList>
            <consortium name="Genoscope - CEA"/>
            <person name="William W."/>
        </authorList>
    </citation>
    <scope>NUCLEOTIDE SEQUENCE [LARGE SCALE GENOMIC DNA]</scope>
</reference>